<dbReference type="Gramene" id="KQK05563">
    <property type="protein sequence ID" value="KQK05563"/>
    <property type="gene ID" value="BRADI_2g20871v3"/>
</dbReference>
<evidence type="ECO:0000256" key="7">
    <source>
        <dbReference type="SAM" id="SignalP"/>
    </source>
</evidence>
<dbReference type="AlphaFoldDB" id="A0A0Q3IIA0"/>
<accession>A0A0Q3IIA0</accession>
<evidence type="ECO:0000256" key="6">
    <source>
        <dbReference type="ARBA" id="ARBA00023129"/>
    </source>
</evidence>
<dbReference type="SUPFAM" id="SSF47699">
    <property type="entry name" value="Bifunctional inhibitor/lipid-transfer protein/seed storage 2S albumin"/>
    <property type="match status" value="1"/>
</dbReference>
<comment type="subunit">
    <text evidence="3">Disulfide-bridge linked aggregates.</text>
</comment>
<comment type="function">
    <text evidence="1">Glutenins are high-molecular weight seed storage proteins of wheat endosperm. Thought to be responsible for the visco-elastic property of wheat dough.</text>
</comment>
<dbReference type="InterPro" id="IPR001419">
    <property type="entry name" value="Glutenin"/>
</dbReference>
<proteinExistence type="inferred from homology"/>
<evidence type="ECO:0008006" key="11">
    <source>
        <dbReference type="Google" id="ProtNLM"/>
    </source>
</evidence>
<keyword evidence="6" id="KW-0708">Seed storage protein</keyword>
<dbReference type="EnsemblPlants" id="KQK05563">
    <property type="protein sequence ID" value="KQK05563"/>
    <property type="gene ID" value="BRADI_2g20871v3"/>
</dbReference>
<evidence type="ECO:0000313" key="9">
    <source>
        <dbReference type="EnsemblPlants" id="KQK05563"/>
    </source>
</evidence>
<comment type="similarity">
    <text evidence="2">Belongs to the gliadin/glutenin family.</text>
</comment>
<evidence type="ECO:0000313" key="10">
    <source>
        <dbReference type="Proteomes" id="UP000008810"/>
    </source>
</evidence>
<dbReference type="InParanoid" id="A0A0Q3IIA0"/>
<evidence type="ECO:0000256" key="3">
    <source>
        <dbReference type="ARBA" id="ARBA00011443"/>
    </source>
</evidence>
<reference evidence="9" key="3">
    <citation type="submission" date="2018-08" db="UniProtKB">
        <authorList>
            <consortium name="EnsemblPlants"/>
        </authorList>
    </citation>
    <scope>IDENTIFICATION</scope>
    <source>
        <strain evidence="9">cv. Bd21</strain>
    </source>
</reference>
<keyword evidence="7" id="KW-0732">Signal</keyword>
<dbReference type="PANTHER" id="PTHR34481">
    <property type="entry name" value="TRYPSIN/FACTOR XIIA INHIBITOR-RELATED"/>
    <property type="match status" value="1"/>
</dbReference>
<keyword evidence="5" id="KW-0758">Storage protein</keyword>
<dbReference type="PANTHER" id="PTHR34481:SF14">
    <property type="entry name" value="GLUTENIN, HIGH MOLECULAR WEIGHT SUBUNIT DX5"/>
    <property type="match status" value="1"/>
</dbReference>
<organism evidence="8">
    <name type="scientific">Brachypodium distachyon</name>
    <name type="common">Purple false brome</name>
    <name type="synonym">Trachynia distachya</name>
    <dbReference type="NCBI Taxonomy" id="15368"/>
    <lineage>
        <taxon>Eukaryota</taxon>
        <taxon>Viridiplantae</taxon>
        <taxon>Streptophyta</taxon>
        <taxon>Embryophyta</taxon>
        <taxon>Tracheophyta</taxon>
        <taxon>Spermatophyta</taxon>
        <taxon>Magnoliopsida</taxon>
        <taxon>Liliopsida</taxon>
        <taxon>Poales</taxon>
        <taxon>Poaceae</taxon>
        <taxon>BOP clade</taxon>
        <taxon>Pooideae</taxon>
        <taxon>Stipodae</taxon>
        <taxon>Brachypodieae</taxon>
        <taxon>Brachypodium</taxon>
    </lineage>
</organism>
<dbReference type="EMBL" id="CM000881">
    <property type="protein sequence ID" value="KQK05563.1"/>
    <property type="molecule type" value="Genomic_DNA"/>
</dbReference>
<sequence>MAKLVFFAVVVAALVAVSASQGEAATSPQCQRRLQESSLDACRRVVEFELGDGDVAPCCQQLGVVGSFCRAAAIYNFVRKCRTTEADGIALPGITIQPGQKQGASNVHYSPAQLDLMAAHDRLMWAQQLAAQLPQICGWRAAAESTGQYY</sequence>
<dbReference type="OrthoDB" id="653963at2759"/>
<dbReference type="GO" id="GO:0045735">
    <property type="term" value="F:nutrient reservoir activity"/>
    <property type="evidence" value="ECO:0007669"/>
    <property type="project" value="UniProtKB-KW"/>
</dbReference>
<dbReference type="Pfam" id="PF03157">
    <property type="entry name" value="Glutenin_hmw"/>
    <property type="match status" value="1"/>
</dbReference>
<feature type="signal peptide" evidence="7">
    <location>
        <begin position="1"/>
        <end position="19"/>
    </location>
</feature>
<evidence type="ECO:0000256" key="5">
    <source>
        <dbReference type="ARBA" id="ARBA00022761"/>
    </source>
</evidence>
<dbReference type="Proteomes" id="UP000008810">
    <property type="component" value="Chromosome 2"/>
</dbReference>
<dbReference type="ExpressionAtlas" id="A0A0Q3IIA0">
    <property type="expression patterns" value="baseline"/>
</dbReference>
<reference evidence="8 9" key="1">
    <citation type="journal article" date="2010" name="Nature">
        <title>Genome sequencing and analysis of the model grass Brachypodium distachyon.</title>
        <authorList>
            <consortium name="International Brachypodium Initiative"/>
        </authorList>
    </citation>
    <scope>NUCLEOTIDE SEQUENCE [LARGE SCALE GENOMIC DNA]</scope>
    <source>
        <strain evidence="8 9">Bd21</strain>
    </source>
</reference>
<evidence type="ECO:0000256" key="2">
    <source>
        <dbReference type="ARBA" id="ARBA00007506"/>
    </source>
</evidence>
<dbReference type="Gene3D" id="1.10.110.10">
    <property type="entry name" value="Plant lipid-transfer and hydrophobic proteins"/>
    <property type="match status" value="1"/>
</dbReference>
<evidence type="ECO:0000256" key="4">
    <source>
        <dbReference type="ARBA" id="ARBA00022737"/>
    </source>
</evidence>
<feature type="chain" id="PRO_5035999667" description="Bifunctional inhibitor/plant lipid transfer protein/seed storage helical domain-containing protein" evidence="7">
    <location>
        <begin position="20"/>
        <end position="150"/>
    </location>
</feature>
<keyword evidence="4" id="KW-0677">Repeat</keyword>
<name>A0A0Q3IIA0_BRADI</name>
<evidence type="ECO:0000256" key="1">
    <source>
        <dbReference type="ARBA" id="ARBA00002124"/>
    </source>
</evidence>
<gene>
    <name evidence="8" type="ORF">BRADI_2g20871v3</name>
</gene>
<reference evidence="8" key="2">
    <citation type="submission" date="2017-06" db="EMBL/GenBank/DDBJ databases">
        <title>WGS assembly of Brachypodium distachyon.</title>
        <authorList>
            <consortium name="The International Brachypodium Initiative"/>
            <person name="Lucas S."/>
            <person name="Harmon-Smith M."/>
            <person name="Lail K."/>
            <person name="Tice H."/>
            <person name="Grimwood J."/>
            <person name="Bruce D."/>
            <person name="Barry K."/>
            <person name="Shu S."/>
            <person name="Lindquist E."/>
            <person name="Wang M."/>
            <person name="Pitluck S."/>
            <person name="Vogel J.P."/>
            <person name="Garvin D.F."/>
            <person name="Mockler T.C."/>
            <person name="Schmutz J."/>
            <person name="Rokhsar D."/>
            <person name="Bevan M.W."/>
        </authorList>
    </citation>
    <scope>NUCLEOTIDE SEQUENCE</scope>
    <source>
        <strain evidence="8">Bd21</strain>
    </source>
</reference>
<dbReference type="STRING" id="15368.A0A0Q3IIA0"/>
<protein>
    <recommendedName>
        <fullName evidence="11">Bifunctional inhibitor/plant lipid transfer protein/seed storage helical domain-containing protein</fullName>
    </recommendedName>
</protein>
<evidence type="ECO:0000313" key="8">
    <source>
        <dbReference type="EMBL" id="KQK05563.1"/>
    </source>
</evidence>
<keyword evidence="10" id="KW-1185">Reference proteome</keyword>
<dbReference type="InterPro" id="IPR036312">
    <property type="entry name" value="Bifun_inhib/LTP/seed_sf"/>
</dbReference>